<dbReference type="Proteomes" id="UP000824469">
    <property type="component" value="Unassembled WGS sequence"/>
</dbReference>
<gene>
    <name evidence="2" type="ORF">KI387_005952</name>
</gene>
<organism evidence="2 3">
    <name type="scientific">Taxus chinensis</name>
    <name type="common">Chinese yew</name>
    <name type="synonym">Taxus wallichiana var. chinensis</name>
    <dbReference type="NCBI Taxonomy" id="29808"/>
    <lineage>
        <taxon>Eukaryota</taxon>
        <taxon>Viridiplantae</taxon>
        <taxon>Streptophyta</taxon>
        <taxon>Embryophyta</taxon>
        <taxon>Tracheophyta</taxon>
        <taxon>Spermatophyta</taxon>
        <taxon>Pinopsida</taxon>
        <taxon>Pinidae</taxon>
        <taxon>Conifers II</taxon>
        <taxon>Cupressales</taxon>
        <taxon>Taxaceae</taxon>
        <taxon>Taxus</taxon>
    </lineage>
</organism>
<reference evidence="2 3" key="1">
    <citation type="journal article" date="2021" name="Nat. Plants">
        <title>The Taxus genome provides insights into paclitaxel biosynthesis.</title>
        <authorList>
            <person name="Xiong X."/>
            <person name="Gou J."/>
            <person name="Liao Q."/>
            <person name="Li Y."/>
            <person name="Zhou Q."/>
            <person name="Bi G."/>
            <person name="Li C."/>
            <person name="Du R."/>
            <person name="Wang X."/>
            <person name="Sun T."/>
            <person name="Guo L."/>
            <person name="Liang H."/>
            <person name="Lu P."/>
            <person name="Wu Y."/>
            <person name="Zhang Z."/>
            <person name="Ro D.K."/>
            <person name="Shang Y."/>
            <person name="Huang S."/>
            <person name="Yan J."/>
        </authorList>
    </citation>
    <scope>NUCLEOTIDE SEQUENCE [LARGE SCALE GENOMIC DNA]</scope>
    <source>
        <strain evidence="2">Ta-2019</strain>
    </source>
</reference>
<evidence type="ECO:0000313" key="2">
    <source>
        <dbReference type="EMBL" id="KAH9325774.1"/>
    </source>
</evidence>
<keyword evidence="3" id="KW-1185">Reference proteome</keyword>
<name>A0AA38LIY2_TAXCH</name>
<sequence length="202" mass="21911">MVRPKRSIAGTARNPKLFTASANGGNISSGGRRSQGPGKIQGGHAQNIEQLKLTDLFPEIAVATTCFEKYPPGCVKEGDNRSTGREMPLGEHGSPRITDWDSPGGDRVYQENTDPNLIPGQGSEHKHDTQNTEQRWVADLFPEIPLVAPFGASLRIGGFTQAANNNKIKSKIPATKVSCPVATTEAMDKRSFKEVLQKNPEF</sequence>
<comment type="caution">
    <text evidence="2">The sequence shown here is derived from an EMBL/GenBank/DDBJ whole genome shotgun (WGS) entry which is preliminary data.</text>
</comment>
<feature type="non-terminal residue" evidence="2">
    <location>
        <position position="202"/>
    </location>
</feature>
<dbReference type="AlphaFoldDB" id="A0AA38LIY2"/>
<proteinExistence type="predicted"/>
<evidence type="ECO:0000256" key="1">
    <source>
        <dbReference type="SAM" id="MobiDB-lite"/>
    </source>
</evidence>
<accession>A0AA38LIY2</accession>
<feature type="compositionally biased region" description="Low complexity" evidence="1">
    <location>
        <begin position="20"/>
        <end position="34"/>
    </location>
</feature>
<protein>
    <submittedName>
        <fullName evidence="2">Uncharacterized protein</fullName>
    </submittedName>
</protein>
<feature type="region of interest" description="Disordered" evidence="1">
    <location>
        <begin position="77"/>
        <end position="103"/>
    </location>
</feature>
<dbReference type="EMBL" id="JAHRHJ020000002">
    <property type="protein sequence ID" value="KAH9325774.1"/>
    <property type="molecule type" value="Genomic_DNA"/>
</dbReference>
<evidence type="ECO:0000313" key="3">
    <source>
        <dbReference type="Proteomes" id="UP000824469"/>
    </source>
</evidence>
<feature type="region of interest" description="Disordered" evidence="1">
    <location>
        <begin position="1"/>
        <end position="41"/>
    </location>
</feature>